<dbReference type="GO" id="GO:0003955">
    <property type="term" value="F:NAD(P)H dehydrogenase (quinone) activity"/>
    <property type="evidence" value="ECO:0007669"/>
    <property type="project" value="TreeGrafter"/>
</dbReference>
<dbReference type="InterPro" id="IPR003680">
    <property type="entry name" value="Flavodoxin_fold"/>
</dbReference>
<dbReference type="RefSeq" id="WP_053491044.1">
    <property type="nucleotide sequence ID" value="NZ_LIUT01000008.1"/>
</dbReference>
<feature type="domain" description="Flavodoxin-like fold" evidence="3">
    <location>
        <begin position="2"/>
        <end position="184"/>
    </location>
</feature>
<dbReference type="Proteomes" id="UP000036932">
    <property type="component" value="Unassembled WGS sequence"/>
</dbReference>
<dbReference type="PANTHER" id="PTHR10204:SF34">
    <property type="entry name" value="NAD(P)H DEHYDROGENASE [QUINONE] 1 ISOFORM 1"/>
    <property type="match status" value="1"/>
</dbReference>
<evidence type="ECO:0000313" key="4">
    <source>
        <dbReference type="EMBL" id="KOR76159.1"/>
    </source>
</evidence>
<dbReference type="EMBL" id="LIUT01000008">
    <property type="protein sequence ID" value="KOR76159.1"/>
    <property type="molecule type" value="Genomic_DNA"/>
</dbReference>
<dbReference type="InterPro" id="IPR051545">
    <property type="entry name" value="NAD(P)H_dehydrogenase_qn"/>
</dbReference>
<dbReference type="PANTHER" id="PTHR10204">
    <property type="entry name" value="NAD P H OXIDOREDUCTASE-RELATED"/>
    <property type="match status" value="1"/>
</dbReference>
<dbReference type="SUPFAM" id="SSF52218">
    <property type="entry name" value="Flavoproteins"/>
    <property type="match status" value="1"/>
</dbReference>
<gene>
    <name evidence="4" type="ORF">AM231_26385</name>
</gene>
<name>A0A0M1N2F6_9BACL</name>
<dbReference type="OrthoDB" id="9798454at2"/>
<proteinExistence type="inferred from homology"/>
<dbReference type="InterPro" id="IPR029039">
    <property type="entry name" value="Flavoprotein-like_sf"/>
</dbReference>
<evidence type="ECO:0000256" key="1">
    <source>
        <dbReference type="ARBA" id="ARBA00006252"/>
    </source>
</evidence>
<dbReference type="Pfam" id="PF02525">
    <property type="entry name" value="Flavodoxin_2"/>
    <property type="match status" value="1"/>
</dbReference>
<reference evidence="5" key="1">
    <citation type="submission" date="2015-08" db="EMBL/GenBank/DDBJ databases">
        <title>Genome sequencing project for genomic taxonomy and phylogenomics of Bacillus-like bacteria.</title>
        <authorList>
            <person name="Liu B."/>
            <person name="Wang J."/>
            <person name="Zhu Y."/>
            <person name="Liu G."/>
            <person name="Chen Q."/>
            <person name="Chen Z."/>
            <person name="Lan J."/>
            <person name="Che J."/>
            <person name="Ge C."/>
            <person name="Shi H."/>
            <person name="Pan Z."/>
            <person name="Liu X."/>
        </authorList>
    </citation>
    <scope>NUCLEOTIDE SEQUENCE [LARGE SCALE GENOMIC DNA]</scope>
    <source>
        <strain evidence="5">FJAT-22460</strain>
    </source>
</reference>
<accession>A0A0M1N2F6</accession>
<evidence type="ECO:0000256" key="2">
    <source>
        <dbReference type="ARBA" id="ARBA00023002"/>
    </source>
</evidence>
<protein>
    <submittedName>
        <fullName evidence="4">NADPH-quinone reductase</fullName>
    </submittedName>
</protein>
<keyword evidence="2" id="KW-0560">Oxidoreductase</keyword>
<dbReference type="GO" id="GO:0005829">
    <property type="term" value="C:cytosol"/>
    <property type="evidence" value="ECO:0007669"/>
    <property type="project" value="TreeGrafter"/>
</dbReference>
<comment type="caution">
    <text evidence="4">The sequence shown here is derived from an EMBL/GenBank/DDBJ whole genome shotgun (WGS) entry which is preliminary data.</text>
</comment>
<dbReference type="PATRIC" id="fig|1705565.3.peg.1486"/>
<evidence type="ECO:0000313" key="5">
    <source>
        <dbReference type="Proteomes" id="UP000036932"/>
    </source>
</evidence>
<organism evidence="4 5">
    <name type="scientific">Paenibacillus solani</name>
    <dbReference type="NCBI Taxonomy" id="1705565"/>
    <lineage>
        <taxon>Bacteria</taxon>
        <taxon>Bacillati</taxon>
        <taxon>Bacillota</taxon>
        <taxon>Bacilli</taxon>
        <taxon>Bacillales</taxon>
        <taxon>Paenibacillaceae</taxon>
        <taxon>Paenibacillus</taxon>
    </lineage>
</organism>
<dbReference type="Gene3D" id="3.40.50.360">
    <property type="match status" value="1"/>
</dbReference>
<evidence type="ECO:0000259" key="3">
    <source>
        <dbReference type="Pfam" id="PF02525"/>
    </source>
</evidence>
<comment type="similarity">
    <text evidence="1">Belongs to the NAD(P)H dehydrogenase (quinone) family.</text>
</comment>
<dbReference type="AlphaFoldDB" id="A0A0M1N2F6"/>
<keyword evidence="5" id="KW-1185">Reference proteome</keyword>
<sequence>MKKVLIIQGNPIEDSYGSKLAEVYAKGAAESGAEVRELVLARMDFDPNLSGGYKGKQPLEPDLQEAQELISWADHMVFVYPNWWGGMPALLKGFIDRVFLPGFAFKYRRNSPLPEQLLKGKTARLIVTMDSPNVYYRFYLGQPGHQMMKHSILKFCGVGKVHATNITQLRKMPEASRKQWLERVHRLGRKLA</sequence>